<comment type="subcellular location">
    <subcellularLocation>
        <location evidence="2">Chromosome</location>
    </subcellularLocation>
    <subcellularLocation>
        <location evidence="1 10">Nucleus</location>
    </subcellularLocation>
</comment>
<evidence type="ECO:0000256" key="8">
    <source>
        <dbReference type="ARBA" id="ARBA00023242"/>
    </source>
</evidence>
<dbReference type="FunFam" id="3.40.50.300:FF:003350">
    <property type="entry name" value="Structural maintenance of chromosomes protein 1"/>
    <property type="match status" value="1"/>
</dbReference>
<reference evidence="13" key="1">
    <citation type="submission" date="2022-10" db="EMBL/GenBank/DDBJ databases">
        <authorList>
            <person name="Byrne P K."/>
        </authorList>
    </citation>
    <scope>NUCLEOTIDE SEQUENCE</scope>
    <source>
        <strain evidence="13">IFO1802</strain>
    </source>
</reference>
<proteinExistence type="inferred from homology"/>
<dbReference type="CDD" id="cd03275">
    <property type="entry name" value="ABC_SMC1_euk"/>
    <property type="match status" value="2"/>
</dbReference>
<keyword evidence="9" id="KW-0131">Cell cycle</keyword>
<dbReference type="InterPro" id="IPR010935">
    <property type="entry name" value="SMC_hinge"/>
</dbReference>
<evidence type="ECO:0000313" key="14">
    <source>
        <dbReference type="Proteomes" id="UP001162087"/>
    </source>
</evidence>
<evidence type="ECO:0000256" key="10">
    <source>
        <dbReference type="PIRNR" id="PIRNR005719"/>
    </source>
</evidence>
<dbReference type="SUPFAM" id="SSF52540">
    <property type="entry name" value="P-loop containing nucleoside triphosphate hydrolases"/>
    <property type="match status" value="1"/>
</dbReference>
<evidence type="ECO:0000313" key="13">
    <source>
        <dbReference type="EMBL" id="CAI4060943.1"/>
    </source>
</evidence>
<dbReference type="Gene3D" id="1.20.1060.20">
    <property type="match status" value="1"/>
</dbReference>
<dbReference type="GO" id="GO:0005634">
    <property type="term" value="C:nucleus"/>
    <property type="evidence" value="ECO:0007669"/>
    <property type="project" value="UniProtKB-SubCell"/>
</dbReference>
<dbReference type="InterPro" id="IPR036277">
    <property type="entry name" value="SMC_hinge_sf"/>
</dbReference>
<dbReference type="GO" id="GO:0007062">
    <property type="term" value="P:sister chromatid cohesion"/>
    <property type="evidence" value="ECO:0007669"/>
    <property type="project" value="InterPro"/>
</dbReference>
<dbReference type="AlphaFoldDB" id="A0AA35NSA4"/>
<dbReference type="PANTHER" id="PTHR18937">
    <property type="entry name" value="STRUCTURAL MAINTENANCE OF CHROMOSOMES SMC FAMILY MEMBER"/>
    <property type="match status" value="1"/>
</dbReference>
<dbReference type="GO" id="GO:0003677">
    <property type="term" value="F:DNA binding"/>
    <property type="evidence" value="ECO:0007669"/>
    <property type="project" value="TreeGrafter"/>
</dbReference>
<evidence type="ECO:0000256" key="4">
    <source>
        <dbReference type="ARBA" id="ARBA00022454"/>
    </source>
</evidence>
<dbReference type="SUPFAM" id="SSF57997">
    <property type="entry name" value="Tropomyosin"/>
    <property type="match status" value="1"/>
</dbReference>
<dbReference type="SUPFAM" id="SSF75553">
    <property type="entry name" value="Smc hinge domain"/>
    <property type="match status" value="1"/>
</dbReference>
<evidence type="ECO:0000256" key="2">
    <source>
        <dbReference type="ARBA" id="ARBA00004286"/>
    </source>
</evidence>
<feature type="coiled-coil region" evidence="11">
    <location>
        <begin position="459"/>
        <end position="489"/>
    </location>
</feature>
<feature type="coiled-coil region" evidence="11">
    <location>
        <begin position="816"/>
        <end position="934"/>
    </location>
</feature>
<keyword evidence="14" id="KW-1185">Reference proteome</keyword>
<dbReference type="Gene3D" id="3.30.70.1620">
    <property type="match status" value="1"/>
</dbReference>
<dbReference type="PIRSF" id="PIRSF005719">
    <property type="entry name" value="SMC"/>
    <property type="match status" value="1"/>
</dbReference>
<dbReference type="InterPro" id="IPR028468">
    <property type="entry name" value="Smc1_ABC"/>
</dbReference>
<feature type="coiled-coil region" evidence="11">
    <location>
        <begin position="715"/>
        <end position="792"/>
    </location>
</feature>
<keyword evidence="6" id="KW-0498">Mitosis</keyword>
<accession>A0AA35NSA4</accession>
<sequence>MGRLVGLELSNFKSYRGVTKVGFGESNFTSIIGPNGSGKSNMMDAISFVLGVRSNHLRSNVLKDLIYRGILNDGNDNDNDDDSASDDDATTSNPKSAYVKAFYQKGNKLVELMRIISRNGDTSYKIDGKSVSYRDYSVFLENENILIKAKNFLVFQGDVEQIAAQSPIELSKMFEEVSGSIQYKKEYDELKEKIEKLGKSATESIKNRRRIHGELKTYKEGINKNEEYIKQVDKKNELQRFQALWQLYHLEQQKEELMDKLSASNSEVSSLKEKINNEMKSLQRSKSSFVKEGTIISKQKSKLEYIVKDKEKLVSDLRLIKVPQQAAGKRISHIEKRIESLQRDLGRQEAYVERFETQLKVVTKSKKTFEEEIKESARNYEKFKLNENDLKTYDLLHEKYLTQGGSVLEEKISLSNNHKQEILDELDRFNKRADISKRRITEELLITGEKLDTQLNDLRASLNEKNALHTERLNQLKKLQSDIESANNKEYDLNFKLRETLVKIDDLSANQRETMKERKLRENIAMLKRFFPGVKGLVHDLCHPKKEKYGLAVSTILGRNFDSVIVENLTVAQECIAFLKKQRAGTASFIPLDTIETDLPTLSLPDSQDYILSINAIDYDSEYEKAMQYVCGDSIICNTLNIAKDLKWKKSVRAKLVTIEGALIHKAGLMTGGISGDANNRWDKEEYQGLMSLKDKLLIQIDELSNSQRSNSIRAREVENSVSLLNSDIASLRTQVTQQKRSLDENNLEIKYHNDLIEKEIQPKITELEEKLKNLENTRNDLEKEKEALQNDIFKKFTDKIGFSIKEYENHSGELMRQQSRELQQLQKQILTVENKLQFEKDRLNTTQRRYEKAQNDLKSAQIEMKSLEEQEEAAEMKIKSLESKLEENKIHLEGLQRKFTAKQSDLNSNEDVLEDMNSNLQILKRERDGIKEDTEKFDLERVTALKNCKISNINLPILSETTIDDLPIASGDSEAISISNKIDVDYKGLPKKYKESNTDSAKKGLDEKIREVEEILNELQPNARAEERYDEAEERFEVINNETEELKAEEKKILSQFLKIKRKRKELFEKTFDYVSDHLDAIYRELTKNPNSNVELAGGNASLTIEDEDEPFNAGIKYHATPPLKRFKDMEYLSGGEKTVAALALLFAINSYQPSPFFVLDEVDAALDITNVQRIAAYIRRHRNPDLQFIVISLKNTMFEKSDALVGVYRQQQENSSKTITLDLSNYAL</sequence>
<feature type="coiled-coil region" evidence="11">
    <location>
        <begin position="247"/>
        <end position="292"/>
    </location>
</feature>
<feature type="coiled-coil region" evidence="11">
    <location>
        <begin position="338"/>
        <end position="386"/>
    </location>
</feature>
<name>A0AA35NSA4_SACK1</name>
<dbReference type="EMBL" id="OX365901">
    <property type="protein sequence ID" value="CAI4060943.1"/>
    <property type="molecule type" value="Genomic_DNA"/>
</dbReference>
<comment type="similarity">
    <text evidence="3">Belongs to the SMC family. SMC1 subfamily.</text>
</comment>
<dbReference type="Gene3D" id="3.40.50.300">
    <property type="entry name" value="P-loop containing nucleotide triphosphate hydrolases"/>
    <property type="match status" value="2"/>
</dbReference>
<keyword evidence="8 10" id="KW-0539">Nucleus</keyword>
<dbReference type="Pfam" id="PF02463">
    <property type="entry name" value="SMC_N"/>
    <property type="match status" value="1"/>
</dbReference>
<feature type="coiled-coil region" evidence="11">
    <location>
        <begin position="180"/>
        <end position="207"/>
    </location>
</feature>
<dbReference type="Pfam" id="PF06470">
    <property type="entry name" value="SMC_hinge"/>
    <property type="match status" value="1"/>
</dbReference>
<dbReference type="GO" id="GO:0051301">
    <property type="term" value="P:cell division"/>
    <property type="evidence" value="ECO:0007669"/>
    <property type="project" value="UniProtKB-KW"/>
</dbReference>
<evidence type="ECO:0000256" key="5">
    <source>
        <dbReference type="ARBA" id="ARBA00022618"/>
    </source>
</evidence>
<gene>
    <name evidence="13" type="primary">SKDI06G0600</name>
    <name evidence="13" type="ORF">SKDI_06G0600</name>
</gene>
<dbReference type="GeneID" id="80923768"/>
<evidence type="ECO:0000259" key="12">
    <source>
        <dbReference type="SMART" id="SM00968"/>
    </source>
</evidence>
<dbReference type="PANTHER" id="PTHR18937:SF12">
    <property type="entry name" value="STRUCTURAL MAINTENANCE OF CHROMOSOMES PROTEIN"/>
    <property type="match status" value="1"/>
</dbReference>
<dbReference type="SMART" id="SM00968">
    <property type="entry name" value="SMC_hinge"/>
    <property type="match status" value="1"/>
</dbReference>
<dbReference type="GO" id="GO:0005524">
    <property type="term" value="F:ATP binding"/>
    <property type="evidence" value="ECO:0007669"/>
    <property type="project" value="InterPro"/>
</dbReference>
<dbReference type="GO" id="GO:0007059">
    <property type="term" value="P:chromosome segregation"/>
    <property type="evidence" value="ECO:0007669"/>
    <property type="project" value="UniProtKB-ARBA"/>
</dbReference>
<evidence type="ECO:0000256" key="6">
    <source>
        <dbReference type="ARBA" id="ARBA00022776"/>
    </source>
</evidence>
<dbReference type="RefSeq" id="XP_056087468.1">
    <property type="nucleotide sequence ID" value="XM_056227669.1"/>
</dbReference>
<dbReference type="InterPro" id="IPR027417">
    <property type="entry name" value="P-loop_NTPase"/>
</dbReference>
<evidence type="ECO:0000256" key="11">
    <source>
        <dbReference type="SAM" id="Coils"/>
    </source>
</evidence>
<protein>
    <recommendedName>
        <fullName evidence="10">Structural maintenance of chromosomes protein</fullName>
    </recommendedName>
</protein>
<evidence type="ECO:0000256" key="3">
    <source>
        <dbReference type="ARBA" id="ARBA00005597"/>
    </source>
</evidence>
<dbReference type="InterPro" id="IPR003395">
    <property type="entry name" value="RecF/RecN/SMC_N"/>
</dbReference>
<evidence type="ECO:0000256" key="1">
    <source>
        <dbReference type="ARBA" id="ARBA00004123"/>
    </source>
</evidence>
<evidence type="ECO:0000256" key="9">
    <source>
        <dbReference type="ARBA" id="ARBA00023306"/>
    </source>
</evidence>
<dbReference type="Proteomes" id="UP001162087">
    <property type="component" value="Chromosome 6"/>
</dbReference>
<feature type="domain" description="SMC hinge" evidence="12">
    <location>
        <begin position="532"/>
        <end position="647"/>
    </location>
</feature>
<evidence type="ECO:0000256" key="7">
    <source>
        <dbReference type="ARBA" id="ARBA00023054"/>
    </source>
</evidence>
<organism evidence="13 14">
    <name type="scientific">Saccharomyces kudriavzevii (strain ATCC MYA-4449 / AS 2.2408 / CBS 8840 / NBRC 1802 / NCYC 2889)</name>
    <name type="common">Yeast</name>
    <dbReference type="NCBI Taxonomy" id="226230"/>
    <lineage>
        <taxon>Eukaryota</taxon>
        <taxon>Fungi</taxon>
        <taxon>Dikarya</taxon>
        <taxon>Ascomycota</taxon>
        <taxon>Saccharomycotina</taxon>
        <taxon>Saccharomycetes</taxon>
        <taxon>Saccharomycetales</taxon>
        <taxon>Saccharomycetaceae</taxon>
        <taxon>Saccharomyces</taxon>
    </lineage>
</organism>
<keyword evidence="4" id="KW-0158">Chromosome</keyword>
<dbReference type="GO" id="GO:0008278">
    <property type="term" value="C:cohesin complex"/>
    <property type="evidence" value="ECO:0007669"/>
    <property type="project" value="InterPro"/>
</dbReference>
<dbReference type="InterPro" id="IPR024704">
    <property type="entry name" value="SMC"/>
</dbReference>
<dbReference type="GO" id="GO:0016887">
    <property type="term" value="F:ATP hydrolysis activity"/>
    <property type="evidence" value="ECO:0007669"/>
    <property type="project" value="InterPro"/>
</dbReference>
<keyword evidence="7 11" id="KW-0175">Coiled coil</keyword>
<feature type="coiled-coil region" evidence="11">
    <location>
        <begin position="1023"/>
        <end position="1050"/>
    </location>
</feature>
<keyword evidence="5" id="KW-0132">Cell division</keyword>